<dbReference type="Gene3D" id="2.60.40.10">
    <property type="entry name" value="Immunoglobulins"/>
    <property type="match status" value="2"/>
</dbReference>
<dbReference type="SMART" id="SM01360">
    <property type="entry name" value="A2M"/>
    <property type="match status" value="1"/>
</dbReference>
<dbReference type="Gene3D" id="1.50.10.20">
    <property type="match status" value="1"/>
</dbReference>
<dbReference type="GeneTree" id="ENSGT00940000154904"/>
<accession>A0A8C5ZVN1</accession>
<dbReference type="SUPFAM" id="SSF81296">
    <property type="entry name" value="E set domains"/>
    <property type="match status" value="1"/>
</dbReference>
<dbReference type="InterPro" id="IPR040839">
    <property type="entry name" value="MG4"/>
</dbReference>
<dbReference type="PANTHER" id="PTHR11412">
    <property type="entry name" value="MACROGLOBULIN / COMPLEMENT"/>
    <property type="match status" value="1"/>
</dbReference>
<dbReference type="FunFam" id="1.50.10.20:FF:000001">
    <property type="entry name" value="CD109 isoform 1"/>
    <property type="match status" value="1"/>
</dbReference>
<gene>
    <name evidence="15" type="primary">A2M</name>
</gene>
<evidence type="ECO:0000259" key="12">
    <source>
        <dbReference type="SMART" id="SM01359"/>
    </source>
</evidence>
<evidence type="ECO:0000313" key="15">
    <source>
        <dbReference type="Ensembl" id="ENSMMMP00000019956.1"/>
    </source>
</evidence>
<evidence type="ECO:0000313" key="16">
    <source>
        <dbReference type="Proteomes" id="UP000694407"/>
    </source>
</evidence>
<dbReference type="SMART" id="SM01419">
    <property type="entry name" value="Thiol-ester_cl"/>
    <property type="match status" value="1"/>
</dbReference>
<dbReference type="PROSITE" id="PS00477">
    <property type="entry name" value="ALPHA_2_MACROGLOBULIN"/>
    <property type="match status" value="1"/>
</dbReference>
<keyword evidence="6" id="KW-0722">Serine protease inhibitor</keyword>
<evidence type="ECO:0000256" key="1">
    <source>
        <dbReference type="ARBA" id="ARBA00004613"/>
    </source>
</evidence>
<keyword evidence="8" id="KW-1015">Disulfide bond</keyword>
<dbReference type="GO" id="GO:0005615">
    <property type="term" value="C:extracellular space"/>
    <property type="evidence" value="ECO:0007669"/>
    <property type="project" value="InterPro"/>
</dbReference>
<evidence type="ECO:0000256" key="11">
    <source>
        <dbReference type="SAM" id="SignalP"/>
    </source>
</evidence>
<dbReference type="Pfam" id="PF07678">
    <property type="entry name" value="TED_complement"/>
    <property type="match status" value="1"/>
</dbReference>
<dbReference type="Pfam" id="PF17791">
    <property type="entry name" value="MG3"/>
    <property type="match status" value="1"/>
</dbReference>
<dbReference type="CDD" id="cd02897">
    <property type="entry name" value="A2M_2"/>
    <property type="match status" value="1"/>
</dbReference>
<keyword evidence="9" id="KW-0325">Glycoprotein</keyword>
<name>A0A8C5ZVN1_MARMA</name>
<organism evidence="15 16">
    <name type="scientific">Marmota marmota marmota</name>
    <name type="common">Alpine marmot</name>
    <dbReference type="NCBI Taxonomy" id="9994"/>
    <lineage>
        <taxon>Eukaryota</taxon>
        <taxon>Metazoa</taxon>
        <taxon>Chordata</taxon>
        <taxon>Craniata</taxon>
        <taxon>Vertebrata</taxon>
        <taxon>Euteleostomi</taxon>
        <taxon>Mammalia</taxon>
        <taxon>Eutheria</taxon>
        <taxon>Euarchontoglires</taxon>
        <taxon>Glires</taxon>
        <taxon>Rodentia</taxon>
        <taxon>Sciuromorpha</taxon>
        <taxon>Sciuridae</taxon>
        <taxon>Xerinae</taxon>
        <taxon>Marmotini</taxon>
        <taxon>Marmota</taxon>
    </lineage>
</organism>
<keyword evidence="5 11" id="KW-0732">Signal</keyword>
<keyword evidence="7" id="KW-0882">Thioester bond</keyword>
<dbReference type="InterPro" id="IPR009048">
    <property type="entry name" value="A-macroglobulin_rcpt-bd"/>
</dbReference>
<sequence>MRKSKLLQPSLVLLFLILLPTDASVSGKPQYMVLVPSLLHSGTSEKACVLLSNLNETVTVSVSLEALRENRSLFTDLVAQKDLFHCISFIVPQSSSSEEVMFLTVQVKGSTQEFRRRNTVVVKNQESLVFVQTDKPIYKPGQTGMKRFTVKTASKRKDLPPLPRNRIIQWQNLKLESGLKQLSFPLSSEPLQGIYNVVVQKESSGTTEHPFAVEEFVLPKFEVQVTMPKIITIMEEEVNVSVCGLYTYGKPVPGHVTMSICRKYNNPSNCFGEESEAFCEKFSQKLNSHGCFFQQVKASIFHLKKTGYEMQLQVEAKIQEEGTGVEVTGRGSSEITNTITKLSFVTVDSHVRQGIPFFGQVRLVDGKGIPMPNKIIFITANEANYHSNATTNEDGLVQFSINTTNIIDTSLSIMDHSPCYNHQWLSEENENAYHTANVVFSLSKSFIHLEPIPGKLPCGQSQTVQAHYLLNEQVLQELKQLIFYYLIMAKGGIVRTGTHVLPVEQGDMKGHFSVTFLVESDLAPIARLLIYAILPDGEMVGDSAKYEIENCLANKVDLSFRPVQTLPASHAQLRVTASPQSLCALRAVDQSVLLMRPEAELSASSVYKLLPVKDLTGIPESLNEAEDHGDCVNRDNVYINGILYSPVSNTNEKDMYSLLKNHFIRPLFLEEFISLISCSSHYLPPSSSGVAEVGGTVPDTITEWKAGALCLSNDTGLGLSPTASLRVFQPFFVELTMPYSVVRGEAFTLKATVLNYLPKCIRVRIQLETSPTFLAVPVEKEQGSHCICGDGRHTVSWEVTPKSLGNVNFTVSAEALESQELCGSEVAMVPKYGKKDTIIKLLLVEPEGLEKEVTFNSLLCPSGAEVSEQLSLKLPPNVVEESARASVSVLGDILGSAMQNTQNLLQMPYGCGEQNMVLFAPNIYVLDYLNETQQLTPEIKSRAIGYLNTGYQRQLNYKHQDGSYSTFGEKYGRNQGNTWLTAFVLKTFAQARKYIFIDETHITQALTWLSQKQKDNGCFRSSGSLLNNAIKGGVEDEVTLSAYITIALLEIPLPVTHPVVRNALFCLDSAWKSAKEGAHGTHVYTKALLAYAFALADNQDKRKEVLNSLDEEAVKEDNTIHWTRPQKPKAPQGLLYQPQAPSAEVEMTAYVLLTLLTVQPAPTSKDLTSAVPIVKWITKQQNSHGGFSSTQDTVVTLHALSKYGAATFTRTGKAAQVTIQSSGTFSSKFQVDNNNRLLLQRVSLPTVPGEYSARVTGEGCVYLQTSLKYNILPDKEDFPFALEVLTLPQTCDGPKSHTTFQISMNIRYTGSRPASNMVIADVKMVSGFIPLKPTVKMEKRKLPGKDLKPAIVKVYDYYETDEFAIAEYSAPCSKGK</sequence>
<feature type="signal peptide" evidence="11">
    <location>
        <begin position="1"/>
        <end position="23"/>
    </location>
</feature>
<dbReference type="FunFam" id="2.60.40.10:FF:000312">
    <property type="entry name" value="Alpha-2-macroglobulin like 1"/>
    <property type="match status" value="1"/>
</dbReference>
<dbReference type="SMART" id="SM01359">
    <property type="entry name" value="A2M_N_2"/>
    <property type="match status" value="1"/>
</dbReference>
<evidence type="ECO:0000256" key="9">
    <source>
        <dbReference type="ARBA" id="ARBA00023180"/>
    </source>
</evidence>
<dbReference type="Gene3D" id="2.20.130.20">
    <property type="match status" value="1"/>
</dbReference>
<dbReference type="Gene3D" id="2.60.40.690">
    <property type="entry name" value="Alpha-macroglobulin, receptor-binding domain"/>
    <property type="match status" value="2"/>
</dbReference>
<dbReference type="InterPro" id="IPR008930">
    <property type="entry name" value="Terpenoid_cyclase/PrenylTrfase"/>
</dbReference>
<dbReference type="FunFam" id="2.60.40.1940:FF:000002">
    <property type="entry name" value="Alpha-2-macroglobulin"/>
    <property type="match status" value="1"/>
</dbReference>
<dbReference type="Gene3D" id="2.60.40.1940">
    <property type="match status" value="1"/>
</dbReference>
<dbReference type="InterPro" id="IPR011626">
    <property type="entry name" value="Alpha-macroglobulin_TED"/>
</dbReference>
<dbReference type="FunFam" id="2.60.40.1930:FF:000002">
    <property type="entry name" value="PZP, alpha-2-macroglobulin like"/>
    <property type="match status" value="1"/>
</dbReference>
<dbReference type="Proteomes" id="UP000694407">
    <property type="component" value="Unplaced"/>
</dbReference>
<dbReference type="Gene3D" id="2.60.120.1540">
    <property type="match status" value="1"/>
</dbReference>
<dbReference type="InterPro" id="IPR036595">
    <property type="entry name" value="A-macroglobulin_rcpt-bd_sf"/>
</dbReference>
<evidence type="ECO:0000256" key="5">
    <source>
        <dbReference type="ARBA" id="ARBA00022729"/>
    </source>
</evidence>
<feature type="domain" description="Alpha-macroglobulin receptor-binding" evidence="14">
    <location>
        <begin position="1315"/>
        <end position="1368"/>
    </location>
</feature>
<dbReference type="InterPro" id="IPR047565">
    <property type="entry name" value="Alpha-macroglob_thiol-ester_cl"/>
</dbReference>
<evidence type="ECO:0000256" key="4">
    <source>
        <dbReference type="ARBA" id="ARBA00022690"/>
    </source>
</evidence>
<comment type="similarity">
    <text evidence="2">Belongs to the protease inhibitor I39 (alpha-2-macroglobulin) family.</text>
</comment>
<evidence type="ECO:0000256" key="8">
    <source>
        <dbReference type="ARBA" id="ARBA00023157"/>
    </source>
</evidence>
<dbReference type="SUPFAM" id="SSF49410">
    <property type="entry name" value="Alpha-macroglobulin receptor domain"/>
    <property type="match status" value="1"/>
</dbReference>
<reference evidence="15" key="2">
    <citation type="submission" date="2025-09" db="UniProtKB">
        <authorList>
            <consortium name="Ensembl"/>
        </authorList>
    </citation>
    <scope>IDENTIFICATION</scope>
</reference>
<dbReference type="Ensembl" id="ENSMMMT00000022690.1">
    <property type="protein sequence ID" value="ENSMMMP00000019956.1"/>
    <property type="gene ID" value="ENSMMMG00000014751.1"/>
</dbReference>
<feature type="chain" id="PRO_5034785859" evidence="11">
    <location>
        <begin position="24"/>
        <end position="1376"/>
    </location>
</feature>
<dbReference type="Gene3D" id="2.60.40.1930">
    <property type="match status" value="2"/>
</dbReference>
<evidence type="ECO:0000259" key="14">
    <source>
        <dbReference type="SMART" id="SM01361"/>
    </source>
</evidence>
<comment type="subcellular location">
    <subcellularLocation>
        <location evidence="1">Secreted</location>
    </subcellularLocation>
</comment>
<dbReference type="PANTHER" id="PTHR11412:SF165">
    <property type="entry name" value="ALPHA-2-MACROGLOBULIN"/>
    <property type="match status" value="1"/>
</dbReference>
<dbReference type="InterPro" id="IPR041813">
    <property type="entry name" value="A2M_TED"/>
</dbReference>
<dbReference type="InterPro" id="IPR011625">
    <property type="entry name" value="A2M_N_BRD"/>
</dbReference>
<protein>
    <submittedName>
        <fullName evidence="15">Alpha-2-macroglobulin</fullName>
    </submittedName>
</protein>
<keyword evidence="3" id="KW-0964">Secreted</keyword>
<dbReference type="SMART" id="SM01361">
    <property type="entry name" value="A2M_recep"/>
    <property type="match status" value="1"/>
</dbReference>
<dbReference type="Pfam" id="PF07677">
    <property type="entry name" value="A2M_recep"/>
    <property type="match status" value="1"/>
</dbReference>
<dbReference type="SUPFAM" id="SSF48239">
    <property type="entry name" value="Terpenoid cyclases/Protein prenyltransferases"/>
    <property type="match status" value="1"/>
</dbReference>
<dbReference type="GO" id="GO:0002020">
    <property type="term" value="F:protease binding"/>
    <property type="evidence" value="ECO:0007669"/>
    <property type="project" value="TreeGrafter"/>
</dbReference>
<dbReference type="FunFam" id="2.60.40.1930:FF:000001">
    <property type="entry name" value="CD109 isoform 3"/>
    <property type="match status" value="1"/>
</dbReference>
<feature type="domain" description="Alpha-2-macroglobulin" evidence="13">
    <location>
        <begin position="680"/>
        <end position="767"/>
    </location>
</feature>
<keyword evidence="4" id="KW-0646">Protease inhibitor</keyword>
<feature type="domain" description="Alpha-2-macroglobulin bait region" evidence="12">
    <location>
        <begin position="447"/>
        <end position="595"/>
    </location>
</feature>
<dbReference type="Pfam" id="PF17789">
    <property type="entry name" value="MG4"/>
    <property type="match status" value="1"/>
</dbReference>
<evidence type="ECO:0000256" key="7">
    <source>
        <dbReference type="ARBA" id="ARBA00022966"/>
    </source>
</evidence>
<dbReference type="Pfam" id="PF00207">
    <property type="entry name" value="A2M"/>
    <property type="match status" value="1"/>
</dbReference>
<dbReference type="InterPro" id="IPR013783">
    <property type="entry name" value="Ig-like_fold"/>
</dbReference>
<evidence type="ECO:0000256" key="3">
    <source>
        <dbReference type="ARBA" id="ARBA00022525"/>
    </source>
</evidence>
<dbReference type="Pfam" id="PF07703">
    <property type="entry name" value="A2M_BRD"/>
    <property type="match status" value="1"/>
</dbReference>
<keyword evidence="16" id="KW-1185">Reference proteome</keyword>
<evidence type="ECO:0000259" key="13">
    <source>
        <dbReference type="SMART" id="SM01360"/>
    </source>
</evidence>
<dbReference type="InterPro" id="IPR014756">
    <property type="entry name" value="Ig_E-set"/>
</dbReference>
<dbReference type="InterPro" id="IPR001599">
    <property type="entry name" value="Macroglobln_a2"/>
</dbReference>
<dbReference type="InterPro" id="IPR050473">
    <property type="entry name" value="A2M/Complement_sys"/>
</dbReference>
<dbReference type="InterPro" id="IPR019742">
    <property type="entry name" value="MacrogloblnA2_CS"/>
</dbReference>
<dbReference type="GO" id="GO:0004867">
    <property type="term" value="F:serine-type endopeptidase inhibitor activity"/>
    <property type="evidence" value="ECO:0007669"/>
    <property type="project" value="UniProtKB-KW"/>
</dbReference>
<evidence type="ECO:0000256" key="2">
    <source>
        <dbReference type="ARBA" id="ARBA00010952"/>
    </source>
</evidence>
<proteinExistence type="inferred from homology"/>
<dbReference type="InterPro" id="IPR041555">
    <property type="entry name" value="MG3"/>
</dbReference>
<evidence type="ECO:0000256" key="10">
    <source>
        <dbReference type="ARBA" id="ARBA00023248"/>
    </source>
</evidence>
<reference evidence="15" key="1">
    <citation type="submission" date="2025-08" db="UniProtKB">
        <authorList>
            <consortium name="Ensembl"/>
        </authorList>
    </citation>
    <scope>IDENTIFICATION</scope>
</reference>
<keyword evidence="10" id="KW-0082">Bait region</keyword>
<evidence type="ECO:0000256" key="6">
    <source>
        <dbReference type="ARBA" id="ARBA00022900"/>
    </source>
</evidence>